<evidence type="ECO:0000313" key="2">
    <source>
        <dbReference type="Proteomes" id="UP000273786"/>
    </source>
</evidence>
<protein>
    <submittedName>
        <fullName evidence="1">Uncharacterized protein</fullName>
    </submittedName>
</protein>
<dbReference type="Proteomes" id="UP000273786">
    <property type="component" value="Unassembled WGS sequence"/>
</dbReference>
<accession>A0A3P3ENM0</accession>
<reference evidence="1 2" key="1">
    <citation type="submission" date="2018-11" db="EMBL/GenBank/DDBJ databases">
        <title>the genome of Mesorhizobium tamadayense DSM 28320.</title>
        <authorList>
            <person name="Gao J."/>
        </authorList>
    </citation>
    <scope>NUCLEOTIDE SEQUENCE [LARGE SCALE GENOMIC DNA]</scope>
    <source>
        <strain evidence="1 2">DSM 28320</strain>
    </source>
</reference>
<dbReference type="EMBL" id="RQXT01000095">
    <property type="protein sequence ID" value="RRH87847.1"/>
    <property type="molecule type" value="Genomic_DNA"/>
</dbReference>
<organism evidence="1 2">
    <name type="scientific">Mesorhizobium tamadayense</name>
    <dbReference type="NCBI Taxonomy" id="425306"/>
    <lineage>
        <taxon>Bacteria</taxon>
        <taxon>Pseudomonadati</taxon>
        <taxon>Pseudomonadota</taxon>
        <taxon>Alphaproteobacteria</taxon>
        <taxon>Hyphomicrobiales</taxon>
        <taxon>Phyllobacteriaceae</taxon>
        <taxon>Mesorhizobium</taxon>
    </lineage>
</organism>
<proteinExistence type="predicted"/>
<keyword evidence="2" id="KW-1185">Reference proteome</keyword>
<sequence length="34" mass="3912">MNETLFTSLAQARVALEERRRDYNIVRLIFASAG</sequence>
<comment type="caution">
    <text evidence="1">The sequence shown here is derived from an EMBL/GenBank/DDBJ whole genome shotgun (WGS) entry which is preliminary data.</text>
</comment>
<gene>
    <name evidence="1" type="ORF">EH240_35750</name>
</gene>
<name>A0A3P3ENM0_9HYPH</name>
<dbReference type="AlphaFoldDB" id="A0A3P3ENM0"/>
<evidence type="ECO:0000313" key="1">
    <source>
        <dbReference type="EMBL" id="RRH87847.1"/>
    </source>
</evidence>